<dbReference type="InterPro" id="IPR027806">
    <property type="entry name" value="HARBI1_dom"/>
</dbReference>
<sequence>MVRYCVDVQLHTCSHCHAIKGFYDKNGKTSYNCLAAVDYREKFRYLGVFSGSNSDQGMWNHFNFHLSSTRILVECVFGKLKGRFKVLHGVTDRHSHDRNARMICTAAVLHNMLIDIGDNIDFGSKRDDESRRKARQAMNAFDRHWERTNDEISLGEAKRNAYMERFFCQDNE</sequence>
<evidence type="ECO:0000256" key="2">
    <source>
        <dbReference type="ARBA" id="ARBA00022723"/>
    </source>
</evidence>
<protein>
    <recommendedName>
        <fullName evidence="3">DDE Tnp4 domain-containing protein</fullName>
    </recommendedName>
</protein>
<dbReference type="EMBL" id="NCKW01010669">
    <property type="protein sequence ID" value="POM65061.1"/>
    <property type="molecule type" value="Genomic_DNA"/>
</dbReference>
<name>A0A2P4XHN8_9STRA</name>
<dbReference type="Pfam" id="PF13359">
    <property type="entry name" value="DDE_Tnp_4"/>
    <property type="match status" value="1"/>
</dbReference>
<gene>
    <name evidence="4" type="ORF">PHPALM_19301</name>
</gene>
<reference evidence="4 5" key="1">
    <citation type="journal article" date="2017" name="Genome Biol. Evol.">
        <title>Phytophthora megakarya and P. palmivora, closely related causal agents of cacao black pod rot, underwent increases in genome sizes and gene numbers by different mechanisms.</title>
        <authorList>
            <person name="Ali S.S."/>
            <person name="Shao J."/>
            <person name="Lary D.J."/>
            <person name="Kronmiller B."/>
            <person name="Shen D."/>
            <person name="Strem M.D."/>
            <person name="Amoako-Attah I."/>
            <person name="Akrofi A.Y."/>
            <person name="Begoude B.A."/>
            <person name="Ten Hoopen G.M."/>
            <person name="Coulibaly K."/>
            <person name="Kebe B.I."/>
            <person name="Melnick R.L."/>
            <person name="Guiltinan M.J."/>
            <person name="Tyler B.M."/>
            <person name="Meinhardt L.W."/>
            <person name="Bailey B.A."/>
        </authorList>
    </citation>
    <scope>NUCLEOTIDE SEQUENCE [LARGE SCALE GENOMIC DNA]</scope>
    <source>
        <strain evidence="5">sbr112.9</strain>
    </source>
</reference>
<dbReference type="OrthoDB" id="2668416at2759"/>
<evidence type="ECO:0000256" key="1">
    <source>
        <dbReference type="ARBA" id="ARBA00001968"/>
    </source>
</evidence>
<accession>A0A2P4XHN8</accession>
<evidence type="ECO:0000313" key="4">
    <source>
        <dbReference type="EMBL" id="POM65061.1"/>
    </source>
</evidence>
<proteinExistence type="predicted"/>
<comment type="cofactor">
    <cofactor evidence="1">
        <name>a divalent metal cation</name>
        <dbReference type="ChEBI" id="CHEBI:60240"/>
    </cofactor>
</comment>
<organism evidence="4 5">
    <name type="scientific">Phytophthora palmivora</name>
    <dbReference type="NCBI Taxonomy" id="4796"/>
    <lineage>
        <taxon>Eukaryota</taxon>
        <taxon>Sar</taxon>
        <taxon>Stramenopiles</taxon>
        <taxon>Oomycota</taxon>
        <taxon>Peronosporomycetes</taxon>
        <taxon>Peronosporales</taxon>
        <taxon>Peronosporaceae</taxon>
        <taxon>Phytophthora</taxon>
    </lineage>
</organism>
<evidence type="ECO:0000313" key="5">
    <source>
        <dbReference type="Proteomes" id="UP000237271"/>
    </source>
</evidence>
<dbReference type="AlphaFoldDB" id="A0A2P4XHN8"/>
<comment type="caution">
    <text evidence="4">The sequence shown here is derived from an EMBL/GenBank/DDBJ whole genome shotgun (WGS) entry which is preliminary data.</text>
</comment>
<evidence type="ECO:0000259" key="3">
    <source>
        <dbReference type="Pfam" id="PF13359"/>
    </source>
</evidence>
<dbReference type="GO" id="GO:0046872">
    <property type="term" value="F:metal ion binding"/>
    <property type="evidence" value="ECO:0007669"/>
    <property type="project" value="UniProtKB-KW"/>
</dbReference>
<dbReference type="Proteomes" id="UP000237271">
    <property type="component" value="Unassembled WGS sequence"/>
</dbReference>
<feature type="domain" description="DDE Tnp4" evidence="3">
    <location>
        <begin position="61"/>
        <end position="111"/>
    </location>
</feature>
<keyword evidence="2" id="KW-0479">Metal-binding</keyword>
<keyword evidence="5" id="KW-1185">Reference proteome</keyword>